<dbReference type="PRINTS" id="PR01995">
    <property type="entry name" value="UPF0595"/>
</dbReference>
<protein>
    <recommendedName>
        <fullName evidence="2">Cysteine-rich DPF motif domain-containing protein 1</fullName>
    </recommendedName>
</protein>
<sequence length="118" mass="13045">MATKSTSAGGDGKQTKIFTCSLCNLSVDYHYYGKKPPFVKSLMLLEDCYVMKDPFSSTGGLITLGGTCSQCGSVVCMSPDCSLFYSKRFCLPCVLKQQDQFPAEIQQEVSRKQVQDNR</sequence>
<dbReference type="InterPro" id="IPR042426">
    <property type="entry name" value="CDPF1"/>
</dbReference>
<organism evidence="4 5">
    <name type="scientific">Littorina saxatilis</name>
    <dbReference type="NCBI Taxonomy" id="31220"/>
    <lineage>
        <taxon>Eukaryota</taxon>
        <taxon>Metazoa</taxon>
        <taxon>Spiralia</taxon>
        <taxon>Lophotrochozoa</taxon>
        <taxon>Mollusca</taxon>
        <taxon>Gastropoda</taxon>
        <taxon>Caenogastropoda</taxon>
        <taxon>Littorinimorpha</taxon>
        <taxon>Littorinoidea</taxon>
        <taxon>Littorinidae</taxon>
        <taxon>Littorina</taxon>
    </lineage>
</organism>
<comment type="caution">
    <text evidence="4">The sequence shown here is derived from an EMBL/GenBank/DDBJ whole genome shotgun (WGS) entry which is preliminary data.</text>
</comment>
<dbReference type="Proteomes" id="UP001374579">
    <property type="component" value="Unassembled WGS sequence"/>
</dbReference>
<comment type="similarity">
    <text evidence="1">Belongs to the CDPF1 family.</text>
</comment>
<evidence type="ECO:0000313" key="4">
    <source>
        <dbReference type="EMBL" id="KAK7102392.1"/>
    </source>
</evidence>
<accession>A0AAN9GBR3</accession>
<dbReference type="PANTHER" id="PTHR31849">
    <property type="entry name" value="CYSTEINE-RICH PDF MOTIF DOMAIN-CONTAINING PROTEIN 1"/>
    <property type="match status" value="1"/>
</dbReference>
<dbReference type="InterPro" id="IPR018785">
    <property type="entry name" value="CDPF1_dom"/>
</dbReference>
<dbReference type="EMBL" id="JBAMIC010000010">
    <property type="protein sequence ID" value="KAK7102392.1"/>
    <property type="molecule type" value="Genomic_DNA"/>
</dbReference>
<feature type="domain" description="Cysteine-rich DPF motif" evidence="3">
    <location>
        <begin position="18"/>
        <end position="109"/>
    </location>
</feature>
<dbReference type="PANTHER" id="PTHR31849:SF1">
    <property type="entry name" value="CYSTEINE-RICH DPF MOTIF DOMAIN-CONTAINING PROTEIN 1"/>
    <property type="match status" value="1"/>
</dbReference>
<gene>
    <name evidence="4" type="ORF">V1264_020616</name>
</gene>
<proteinExistence type="inferred from homology"/>
<keyword evidence="5" id="KW-1185">Reference proteome</keyword>
<evidence type="ECO:0000313" key="5">
    <source>
        <dbReference type="Proteomes" id="UP001374579"/>
    </source>
</evidence>
<evidence type="ECO:0000259" key="3">
    <source>
        <dbReference type="Pfam" id="PF10170"/>
    </source>
</evidence>
<dbReference type="AlphaFoldDB" id="A0AAN9GBR3"/>
<evidence type="ECO:0000256" key="2">
    <source>
        <dbReference type="ARBA" id="ARBA00014801"/>
    </source>
</evidence>
<reference evidence="4 5" key="1">
    <citation type="submission" date="2024-02" db="EMBL/GenBank/DDBJ databases">
        <title>Chromosome-scale genome assembly of the rough periwinkle Littorina saxatilis.</title>
        <authorList>
            <person name="De Jode A."/>
            <person name="Faria R."/>
            <person name="Formenti G."/>
            <person name="Sims Y."/>
            <person name="Smith T.P."/>
            <person name="Tracey A."/>
            <person name="Wood J.M.D."/>
            <person name="Zagrodzka Z.B."/>
            <person name="Johannesson K."/>
            <person name="Butlin R.K."/>
            <person name="Leder E.H."/>
        </authorList>
    </citation>
    <scope>NUCLEOTIDE SEQUENCE [LARGE SCALE GENOMIC DNA]</scope>
    <source>
        <strain evidence="4">Snail1</strain>
        <tissue evidence="4">Muscle</tissue>
    </source>
</reference>
<dbReference type="Pfam" id="PF10170">
    <property type="entry name" value="C6_DPF"/>
    <property type="match status" value="1"/>
</dbReference>
<evidence type="ECO:0000256" key="1">
    <source>
        <dbReference type="ARBA" id="ARBA00007917"/>
    </source>
</evidence>
<name>A0AAN9GBR3_9CAEN</name>